<dbReference type="EMBL" id="CP049257">
    <property type="protein sequence ID" value="QIG44725.1"/>
    <property type="molecule type" value="Genomic_DNA"/>
</dbReference>
<dbReference type="PROSITE" id="PS00211">
    <property type="entry name" value="ABC_TRANSPORTER_1"/>
    <property type="match status" value="1"/>
</dbReference>
<evidence type="ECO:0000313" key="8">
    <source>
        <dbReference type="Proteomes" id="UP000502996"/>
    </source>
</evidence>
<keyword evidence="4 7" id="KW-0067">ATP-binding</keyword>
<dbReference type="SMART" id="SM00382">
    <property type="entry name" value="AAA"/>
    <property type="match status" value="1"/>
</dbReference>
<evidence type="ECO:0000256" key="1">
    <source>
        <dbReference type="ARBA" id="ARBA00005417"/>
    </source>
</evidence>
<protein>
    <submittedName>
        <fullName evidence="7">ATP-binding cassette domain-containing protein</fullName>
    </submittedName>
</protein>
<dbReference type="RefSeq" id="WP_165236555.1">
    <property type="nucleotide sequence ID" value="NZ_CP049257.1"/>
</dbReference>
<feature type="domain" description="ABC transporter" evidence="6">
    <location>
        <begin position="22"/>
        <end position="243"/>
    </location>
</feature>
<keyword evidence="3" id="KW-0547">Nucleotide-binding</keyword>
<dbReference type="InterPro" id="IPR003593">
    <property type="entry name" value="AAA+_ATPase"/>
</dbReference>
<evidence type="ECO:0000313" key="7">
    <source>
        <dbReference type="EMBL" id="QIG44725.1"/>
    </source>
</evidence>
<dbReference type="InterPro" id="IPR003439">
    <property type="entry name" value="ABC_transporter-like_ATP-bd"/>
</dbReference>
<organism evidence="7 8">
    <name type="scientific">Nocardioides anomalus</name>
    <dbReference type="NCBI Taxonomy" id="2712223"/>
    <lineage>
        <taxon>Bacteria</taxon>
        <taxon>Bacillati</taxon>
        <taxon>Actinomycetota</taxon>
        <taxon>Actinomycetes</taxon>
        <taxon>Propionibacteriales</taxon>
        <taxon>Nocardioidaceae</taxon>
        <taxon>Nocardioides</taxon>
    </lineage>
</organism>
<dbReference type="InterPro" id="IPR027417">
    <property type="entry name" value="P-loop_NTPase"/>
</dbReference>
<dbReference type="AlphaFoldDB" id="A0A6G6WI02"/>
<evidence type="ECO:0000256" key="3">
    <source>
        <dbReference type="ARBA" id="ARBA00022741"/>
    </source>
</evidence>
<dbReference type="GO" id="GO:0016887">
    <property type="term" value="F:ATP hydrolysis activity"/>
    <property type="evidence" value="ECO:0007669"/>
    <property type="project" value="InterPro"/>
</dbReference>
<dbReference type="Proteomes" id="UP000502996">
    <property type="component" value="Chromosome"/>
</dbReference>
<gene>
    <name evidence="7" type="ORF">G5V58_19790</name>
</gene>
<name>A0A6G6WI02_9ACTN</name>
<dbReference type="SUPFAM" id="SSF52540">
    <property type="entry name" value="P-loop containing nucleoside triphosphate hydrolases"/>
    <property type="match status" value="1"/>
</dbReference>
<evidence type="ECO:0000259" key="6">
    <source>
        <dbReference type="PROSITE" id="PS50893"/>
    </source>
</evidence>
<evidence type="ECO:0000256" key="5">
    <source>
        <dbReference type="ARBA" id="ARBA00022970"/>
    </source>
</evidence>
<sequence length="247" mass="25996">MTTTARPERTAAEPARAGEVVVEAHGLTAGYAGTPAVHEVDLEVRAGEVVALLGANGAGKTTTLLALAGEVTPIAGSVAFHGDARRRRLHQRARQGLGFLTEERCVFMGLTGWQNLRLGRGRPEDALAHFPELEEHLHKKVGLLSGGQQQMLALGRVLAARPRVLLADELSLGLAPMVVERLLAAVRSAADDGLAVVLVEQHVRQALAVADRVHVLRRGRVVLSGAAADLRADAAGIAAHYLTGEAS</sequence>
<keyword evidence="2" id="KW-0813">Transport</keyword>
<accession>A0A6G6WI02</accession>
<dbReference type="InterPro" id="IPR052156">
    <property type="entry name" value="BCAA_Transport_ATP-bd_LivF"/>
</dbReference>
<keyword evidence="8" id="KW-1185">Reference proteome</keyword>
<dbReference type="KEGG" id="nano:G5V58_19790"/>
<dbReference type="PANTHER" id="PTHR43820">
    <property type="entry name" value="HIGH-AFFINITY BRANCHED-CHAIN AMINO ACID TRANSPORT ATP-BINDING PROTEIN LIVF"/>
    <property type="match status" value="1"/>
</dbReference>
<dbReference type="GO" id="GO:0015807">
    <property type="term" value="P:L-amino acid transport"/>
    <property type="evidence" value="ECO:0007669"/>
    <property type="project" value="TreeGrafter"/>
</dbReference>
<dbReference type="GO" id="GO:0015658">
    <property type="term" value="F:branched-chain amino acid transmembrane transporter activity"/>
    <property type="evidence" value="ECO:0007669"/>
    <property type="project" value="TreeGrafter"/>
</dbReference>
<dbReference type="GO" id="GO:0005524">
    <property type="term" value="F:ATP binding"/>
    <property type="evidence" value="ECO:0007669"/>
    <property type="project" value="UniProtKB-KW"/>
</dbReference>
<dbReference type="InterPro" id="IPR017871">
    <property type="entry name" value="ABC_transporter-like_CS"/>
</dbReference>
<evidence type="ECO:0000256" key="2">
    <source>
        <dbReference type="ARBA" id="ARBA00022448"/>
    </source>
</evidence>
<keyword evidence="5" id="KW-0029">Amino-acid transport</keyword>
<comment type="similarity">
    <text evidence="1">Belongs to the ABC transporter superfamily.</text>
</comment>
<dbReference type="Pfam" id="PF00005">
    <property type="entry name" value="ABC_tran"/>
    <property type="match status" value="1"/>
</dbReference>
<dbReference type="Gene3D" id="3.40.50.300">
    <property type="entry name" value="P-loop containing nucleotide triphosphate hydrolases"/>
    <property type="match status" value="1"/>
</dbReference>
<evidence type="ECO:0000256" key="4">
    <source>
        <dbReference type="ARBA" id="ARBA00022840"/>
    </source>
</evidence>
<dbReference type="PANTHER" id="PTHR43820:SF4">
    <property type="entry name" value="HIGH-AFFINITY BRANCHED-CHAIN AMINO ACID TRANSPORT ATP-BINDING PROTEIN LIVF"/>
    <property type="match status" value="1"/>
</dbReference>
<reference evidence="7 8" key="1">
    <citation type="submission" date="2020-02" db="EMBL/GenBank/DDBJ databases">
        <title>Full genome sequence of Nocardioides sp. R-3366.</title>
        <authorList>
            <person name="Im W.-T."/>
        </authorList>
    </citation>
    <scope>NUCLEOTIDE SEQUENCE [LARGE SCALE GENOMIC DNA]</scope>
    <source>
        <strain evidence="7 8">R-3366</strain>
    </source>
</reference>
<proteinExistence type="inferred from homology"/>
<dbReference type="PROSITE" id="PS50893">
    <property type="entry name" value="ABC_TRANSPORTER_2"/>
    <property type="match status" value="1"/>
</dbReference>